<evidence type="ECO:0000313" key="1">
    <source>
        <dbReference type="EMBL" id="CAB4168884.1"/>
    </source>
</evidence>
<dbReference type="EMBL" id="LR798364">
    <property type="protein sequence ID" value="CAB5226829.1"/>
    <property type="molecule type" value="Genomic_DNA"/>
</dbReference>
<evidence type="ECO:0000313" key="2">
    <source>
        <dbReference type="EMBL" id="CAB5226829.1"/>
    </source>
</evidence>
<organism evidence="1">
    <name type="scientific">uncultured Caudovirales phage</name>
    <dbReference type="NCBI Taxonomy" id="2100421"/>
    <lineage>
        <taxon>Viruses</taxon>
        <taxon>Duplodnaviria</taxon>
        <taxon>Heunggongvirae</taxon>
        <taxon>Uroviricota</taxon>
        <taxon>Caudoviricetes</taxon>
        <taxon>Peduoviridae</taxon>
        <taxon>Maltschvirus</taxon>
        <taxon>Maltschvirus maltsch</taxon>
    </lineage>
</organism>
<sequence length="64" mass="7202">MILNTPEGIYKYKLLTIRSALQLEIKGLKFRTSANKSACKLLGIRVGTPRMITLKALNKLIENL</sequence>
<accession>A0A6J5PMP0</accession>
<dbReference type="EMBL" id="LR796837">
    <property type="protein sequence ID" value="CAB4168884.1"/>
    <property type="molecule type" value="Genomic_DNA"/>
</dbReference>
<name>A0A6J5PMP0_9CAUD</name>
<proteinExistence type="predicted"/>
<reference evidence="1" key="1">
    <citation type="submission" date="2020-05" db="EMBL/GenBank/DDBJ databases">
        <authorList>
            <person name="Chiriac C."/>
            <person name="Salcher M."/>
            <person name="Ghai R."/>
            <person name="Kavagutti S V."/>
        </authorList>
    </citation>
    <scope>NUCLEOTIDE SEQUENCE</scope>
</reference>
<protein>
    <submittedName>
        <fullName evidence="1">Uncharacterized protein</fullName>
    </submittedName>
</protein>
<gene>
    <name evidence="2" type="ORF">UFOVP1516_36</name>
    <name evidence="1" type="ORF">UFOVP887_8</name>
</gene>